<sequence length="224" mass="25067">MNSPKLIDPRLELICAARHFYQQGWMVGTSGNLSVRLPDHSFWITASGQCKGELELGDFVRIYPNGTACPEGSRRVEKPSPDVKPSAETAIHQVLYALFPEATSCYHVHSVEANLVSRFVKGDTLPLPPLEMLKGLGVWEENPDCAMSIFDNHLQVSCIVDEIKERFRTIPPQLSALLIRDHGVTIWAPSAKTARNYIELVEYIFRYMVAARGVGVWGVGEERD</sequence>
<keyword evidence="4 6" id="KW-0486">Methionine biosynthesis</keyword>
<reference evidence="8 9" key="1">
    <citation type="submission" date="2018-06" db="EMBL/GenBank/DDBJ databases">
        <title>Comparative genomics of Brasilonema spp. strains.</title>
        <authorList>
            <person name="Alvarenga D.O."/>
            <person name="Fiore M.F."/>
            <person name="Varani A.M."/>
        </authorList>
    </citation>
    <scope>NUCLEOTIDE SEQUENCE [LARGE SCALE GENOMIC DNA]</scope>
    <source>
        <strain evidence="8 9">CENA114</strain>
    </source>
</reference>
<feature type="domain" description="Class II aldolase/adducin N-terminal" evidence="7">
    <location>
        <begin position="11"/>
        <end position="209"/>
    </location>
</feature>
<dbReference type="EMBL" id="CP030118">
    <property type="protein sequence ID" value="QDL09126.1"/>
    <property type="molecule type" value="Genomic_DNA"/>
</dbReference>
<dbReference type="HAMAP" id="MF_01677">
    <property type="entry name" value="Salvage_MtnB"/>
    <property type="match status" value="1"/>
</dbReference>
<accession>A0A856MJJ7</accession>
<dbReference type="Proteomes" id="UP000503129">
    <property type="component" value="Chromosome"/>
</dbReference>
<evidence type="ECO:0000313" key="9">
    <source>
        <dbReference type="Proteomes" id="UP000503129"/>
    </source>
</evidence>
<dbReference type="Pfam" id="PF00596">
    <property type="entry name" value="Aldolase_II"/>
    <property type="match status" value="1"/>
</dbReference>
<keyword evidence="2 6" id="KW-0479">Metal-binding</keyword>
<gene>
    <name evidence="6 8" type="primary">mtnB</name>
    <name evidence="8" type="ORF">DP114_15555</name>
</gene>
<evidence type="ECO:0000256" key="6">
    <source>
        <dbReference type="HAMAP-Rule" id="MF_01677"/>
    </source>
</evidence>
<name>A0A856MJJ7_9CYAN</name>
<dbReference type="PANTHER" id="PTHR10640">
    <property type="entry name" value="METHYLTHIORIBULOSE-1-PHOSPHATE DEHYDRATASE"/>
    <property type="match status" value="1"/>
</dbReference>
<comment type="pathway">
    <text evidence="6">Amino-acid biosynthesis; L-methionine biosynthesis via salvage pathway; L-methionine from S-methyl-5-thio-alpha-D-ribose 1-phosphate: step 2/6.</text>
</comment>
<keyword evidence="9" id="KW-1185">Reference proteome</keyword>
<evidence type="ECO:0000256" key="1">
    <source>
        <dbReference type="ARBA" id="ARBA00022605"/>
    </source>
</evidence>
<dbReference type="InterPro" id="IPR036409">
    <property type="entry name" value="Aldolase_II/adducin_N_sf"/>
</dbReference>
<dbReference type="UniPathway" id="UPA00904">
    <property type="reaction ID" value="UER00875"/>
</dbReference>
<comment type="catalytic activity">
    <reaction evidence="6">
        <text>5-(methylsulfanyl)-D-ribulose 1-phosphate = 5-methylsulfanyl-2,3-dioxopentyl phosphate + H2O</text>
        <dbReference type="Rhea" id="RHEA:15549"/>
        <dbReference type="ChEBI" id="CHEBI:15377"/>
        <dbReference type="ChEBI" id="CHEBI:58548"/>
        <dbReference type="ChEBI" id="CHEBI:58828"/>
        <dbReference type="EC" id="4.2.1.109"/>
    </reaction>
</comment>
<proteinExistence type="inferred from homology"/>
<dbReference type="PANTHER" id="PTHR10640:SF7">
    <property type="entry name" value="METHYLTHIORIBULOSE-1-PHOSPHATE DEHYDRATASE"/>
    <property type="match status" value="1"/>
</dbReference>
<comment type="cofactor">
    <cofactor evidence="6">
        <name>Zn(2+)</name>
        <dbReference type="ChEBI" id="CHEBI:29105"/>
    </cofactor>
    <text evidence="6">Binds 1 zinc ion per subunit.</text>
</comment>
<evidence type="ECO:0000256" key="4">
    <source>
        <dbReference type="ARBA" id="ARBA00023167"/>
    </source>
</evidence>
<organism evidence="8 9">
    <name type="scientific">Brasilonema sennae CENA114</name>
    <dbReference type="NCBI Taxonomy" id="415709"/>
    <lineage>
        <taxon>Bacteria</taxon>
        <taxon>Bacillati</taxon>
        <taxon>Cyanobacteriota</taxon>
        <taxon>Cyanophyceae</taxon>
        <taxon>Nostocales</taxon>
        <taxon>Scytonemataceae</taxon>
        <taxon>Brasilonema</taxon>
        <taxon>Bromeliae group (in: Brasilonema)</taxon>
    </lineage>
</organism>
<comment type="function">
    <text evidence="6">Catalyzes the dehydration of methylthioribulose-1-phosphate (MTRu-1-P) into 2,3-diketo-5-methylthiopentyl-1-phosphate (DK-MTP-1-P).</text>
</comment>
<feature type="binding site" evidence="6">
    <location>
        <position position="107"/>
    </location>
    <ligand>
        <name>Zn(2+)</name>
        <dbReference type="ChEBI" id="CHEBI:29105"/>
    </ligand>
</feature>
<dbReference type="NCBIfam" id="TIGR03328">
    <property type="entry name" value="salvage_mtnB"/>
    <property type="match status" value="1"/>
</dbReference>
<evidence type="ECO:0000313" key="8">
    <source>
        <dbReference type="EMBL" id="QDL09126.1"/>
    </source>
</evidence>
<evidence type="ECO:0000259" key="7">
    <source>
        <dbReference type="SMART" id="SM01007"/>
    </source>
</evidence>
<dbReference type="KEGG" id="bsen:DP114_15555"/>
<evidence type="ECO:0000256" key="2">
    <source>
        <dbReference type="ARBA" id="ARBA00022723"/>
    </source>
</evidence>
<dbReference type="InterPro" id="IPR017714">
    <property type="entry name" value="MethylthioRu-1-P_deHdtase_MtnB"/>
</dbReference>
<comment type="similarity">
    <text evidence="6">Belongs to the aldolase class II family. MtnB subfamily.</text>
</comment>
<keyword evidence="3 6" id="KW-0862">Zinc</keyword>
<dbReference type="EC" id="4.2.1.109" evidence="6"/>
<evidence type="ECO:0000256" key="5">
    <source>
        <dbReference type="ARBA" id="ARBA00023239"/>
    </source>
</evidence>
<dbReference type="InterPro" id="IPR001303">
    <property type="entry name" value="Aldolase_II/adducin_N"/>
</dbReference>
<dbReference type="GO" id="GO:0008270">
    <property type="term" value="F:zinc ion binding"/>
    <property type="evidence" value="ECO:0007669"/>
    <property type="project" value="UniProtKB-UniRule"/>
</dbReference>
<protein>
    <recommendedName>
        <fullName evidence="6">Methylthioribulose-1-phosphate dehydratase</fullName>
        <shortName evidence="6">MTRu-1-P dehydratase</shortName>
        <ecNumber evidence="6">4.2.1.109</ecNumber>
    </recommendedName>
</protein>
<dbReference type="SUPFAM" id="SSF53639">
    <property type="entry name" value="AraD/HMP-PK domain-like"/>
    <property type="match status" value="1"/>
</dbReference>
<keyword evidence="1 6" id="KW-0028">Amino-acid biosynthesis</keyword>
<dbReference type="GO" id="GO:0046570">
    <property type="term" value="F:methylthioribulose 1-phosphate dehydratase activity"/>
    <property type="evidence" value="ECO:0007669"/>
    <property type="project" value="UniProtKB-UniRule"/>
</dbReference>
<dbReference type="RefSeq" id="WP_171976497.1">
    <property type="nucleotide sequence ID" value="NZ_CAWOXK010000001.1"/>
</dbReference>
<evidence type="ECO:0000256" key="3">
    <source>
        <dbReference type="ARBA" id="ARBA00022833"/>
    </source>
</evidence>
<dbReference type="SMART" id="SM01007">
    <property type="entry name" value="Aldolase_II"/>
    <property type="match status" value="1"/>
</dbReference>
<dbReference type="AlphaFoldDB" id="A0A856MJJ7"/>
<feature type="binding site" evidence="6">
    <location>
        <position position="109"/>
    </location>
    <ligand>
        <name>Zn(2+)</name>
        <dbReference type="ChEBI" id="CHEBI:29105"/>
    </ligand>
</feature>
<dbReference type="GO" id="GO:0005737">
    <property type="term" value="C:cytoplasm"/>
    <property type="evidence" value="ECO:0007669"/>
    <property type="project" value="UniProtKB-UniRule"/>
</dbReference>
<dbReference type="GO" id="GO:0019509">
    <property type="term" value="P:L-methionine salvage from methylthioadenosine"/>
    <property type="evidence" value="ECO:0007669"/>
    <property type="project" value="UniProtKB-UniRule"/>
</dbReference>
<dbReference type="Gene3D" id="3.40.225.10">
    <property type="entry name" value="Class II aldolase/adducin N-terminal domain"/>
    <property type="match status" value="1"/>
</dbReference>
<keyword evidence="5 6" id="KW-0456">Lyase</keyword>